<gene>
    <name evidence="1" type="ORF">PFISCL1PPCAC_26037</name>
</gene>
<dbReference type="AlphaFoldDB" id="A0AAV5WVX5"/>
<evidence type="ECO:0000313" key="1">
    <source>
        <dbReference type="EMBL" id="GMT34740.1"/>
    </source>
</evidence>
<name>A0AAV5WVX5_9BILA</name>
<dbReference type="Proteomes" id="UP001432322">
    <property type="component" value="Unassembled WGS sequence"/>
</dbReference>
<reference evidence="1" key="1">
    <citation type="submission" date="2023-10" db="EMBL/GenBank/DDBJ databases">
        <title>Genome assembly of Pristionchus species.</title>
        <authorList>
            <person name="Yoshida K."/>
            <person name="Sommer R.J."/>
        </authorList>
    </citation>
    <scope>NUCLEOTIDE SEQUENCE</scope>
    <source>
        <strain evidence="1">RS5133</strain>
    </source>
</reference>
<accession>A0AAV5WVX5</accession>
<evidence type="ECO:0000313" key="2">
    <source>
        <dbReference type="Proteomes" id="UP001432322"/>
    </source>
</evidence>
<comment type="caution">
    <text evidence="1">The sequence shown here is derived from an EMBL/GenBank/DDBJ whole genome shotgun (WGS) entry which is preliminary data.</text>
</comment>
<dbReference type="EMBL" id="BTSY01000006">
    <property type="protein sequence ID" value="GMT34740.1"/>
    <property type="molecule type" value="Genomic_DNA"/>
</dbReference>
<protein>
    <recommendedName>
        <fullName evidence="3">Ribosomal protein</fullName>
    </recommendedName>
</protein>
<organism evidence="1 2">
    <name type="scientific">Pristionchus fissidentatus</name>
    <dbReference type="NCBI Taxonomy" id="1538716"/>
    <lineage>
        <taxon>Eukaryota</taxon>
        <taxon>Metazoa</taxon>
        <taxon>Ecdysozoa</taxon>
        <taxon>Nematoda</taxon>
        <taxon>Chromadorea</taxon>
        <taxon>Rhabditida</taxon>
        <taxon>Rhabditina</taxon>
        <taxon>Diplogasteromorpha</taxon>
        <taxon>Diplogasteroidea</taxon>
        <taxon>Neodiplogasteridae</taxon>
        <taxon>Pristionchus</taxon>
    </lineage>
</organism>
<keyword evidence="2" id="KW-1185">Reference proteome</keyword>
<proteinExistence type="predicted"/>
<evidence type="ECO:0008006" key="3">
    <source>
        <dbReference type="Google" id="ProtNLM"/>
    </source>
</evidence>
<sequence length="79" mass="8709">MVNEGKILLKYFGSRNNRLLKVSGTECYSECSPSGNTMCLGIISREQIRIGTAGTVAGYGRTRAISRYSHRGIVSNDHR</sequence>